<evidence type="ECO:0000256" key="6">
    <source>
        <dbReference type="ARBA" id="ARBA00023014"/>
    </source>
</evidence>
<dbReference type="GO" id="GO:0046872">
    <property type="term" value="F:metal ion binding"/>
    <property type="evidence" value="ECO:0007669"/>
    <property type="project" value="UniProtKB-KW"/>
</dbReference>
<dbReference type="KEGG" id="mae:Maeo_0832"/>
<dbReference type="Pfam" id="PF13237">
    <property type="entry name" value="Fer4_10"/>
    <property type="match status" value="1"/>
</dbReference>
<proteinExistence type="predicted"/>
<dbReference type="InterPro" id="IPR017900">
    <property type="entry name" value="4Fe4S_Fe_S_CS"/>
</dbReference>
<keyword evidence="2" id="KW-0004">4Fe-4S</keyword>
<feature type="transmembrane region" description="Helical" evidence="7">
    <location>
        <begin position="161"/>
        <end position="180"/>
    </location>
</feature>
<accession>A6UV92</accession>
<feature type="domain" description="4Fe-4S ferredoxin-type" evidence="8">
    <location>
        <begin position="270"/>
        <end position="299"/>
    </location>
</feature>
<feature type="transmembrane region" description="Helical" evidence="7">
    <location>
        <begin position="44"/>
        <end position="66"/>
    </location>
</feature>
<feature type="transmembrane region" description="Helical" evidence="7">
    <location>
        <begin position="20"/>
        <end position="37"/>
    </location>
</feature>
<dbReference type="Gene3D" id="3.30.70.20">
    <property type="match status" value="1"/>
</dbReference>
<evidence type="ECO:0000256" key="5">
    <source>
        <dbReference type="ARBA" id="ARBA00023004"/>
    </source>
</evidence>
<feature type="transmembrane region" description="Helical" evidence="7">
    <location>
        <begin position="192"/>
        <end position="213"/>
    </location>
</feature>
<dbReference type="GeneID" id="5326805"/>
<keyword evidence="7" id="KW-0472">Membrane</keyword>
<dbReference type="EMBL" id="CP000743">
    <property type="protein sequence ID" value="ABR56414.1"/>
    <property type="molecule type" value="Genomic_DNA"/>
</dbReference>
<feature type="transmembrane region" description="Helical" evidence="7">
    <location>
        <begin position="72"/>
        <end position="91"/>
    </location>
</feature>
<dbReference type="PROSITE" id="PS00198">
    <property type="entry name" value="4FE4S_FER_1"/>
    <property type="match status" value="2"/>
</dbReference>
<keyword evidence="4" id="KW-0249">Electron transport</keyword>
<evidence type="ECO:0000259" key="8">
    <source>
        <dbReference type="PROSITE" id="PS51379"/>
    </source>
</evidence>
<name>A6UV92_META3</name>
<dbReference type="eggNOG" id="arCOG02772">
    <property type="taxonomic scope" value="Archaea"/>
</dbReference>
<evidence type="ECO:0000256" key="7">
    <source>
        <dbReference type="SAM" id="Phobius"/>
    </source>
</evidence>
<keyword evidence="7" id="KW-0812">Transmembrane</keyword>
<evidence type="ECO:0000256" key="3">
    <source>
        <dbReference type="ARBA" id="ARBA00022723"/>
    </source>
</evidence>
<evidence type="ECO:0000256" key="4">
    <source>
        <dbReference type="ARBA" id="ARBA00022982"/>
    </source>
</evidence>
<feature type="domain" description="4Fe-4S ferredoxin-type" evidence="8">
    <location>
        <begin position="239"/>
        <end position="268"/>
    </location>
</feature>
<organism evidence="9 10">
    <name type="scientific">Methanococcus aeolicus (strain ATCC BAA-1280 / DSM 17508 / OCM 812 / Nankai-3)</name>
    <dbReference type="NCBI Taxonomy" id="419665"/>
    <lineage>
        <taxon>Archaea</taxon>
        <taxon>Methanobacteriati</taxon>
        <taxon>Methanobacteriota</taxon>
        <taxon>Methanomada group</taxon>
        <taxon>Methanococci</taxon>
        <taxon>Methanococcales</taxon>
        <taxon>Methanococcaceae</taxon>
        <taxon>Methanococcus</taxon>
    </lineage>
</organism>
<keyword evidence="3" id="KW-0479">Metal-binding</keyword>
<dbReference type="InterPro" id="IPR051684">
    <property type="entry name" value="Electron_Trans/Redox"/>
</dbReference>
<dbReference type="PROSITE" id="PS51379">
    <property type="entry name" value="4FE4S_FER_2"/>
    <property type="match status" value="2"/>
</dbReference>
<evidence type="ECO:0000256" key="2">
    <source>
        <dbReference type="ARBA" id="ARBA00022485"/>
    </source>
</evidence>
<evidence type="ECO:0000313" key="9">
    <source>
        <dbReference type="EMBL" id="ABR56414.1"/>
    </source>
</evidence>
<dbReference type="AlphaFoldDB" id="A6UV92"/>
<dbReference type="GO" id="GO:0051539">
    <property type="term" value="F:4 iron, 4 sulfur cluster binding"/>
    <property type="evidence" value="ECO:0007669"/>
    <property type="project" value="UniProtKB-KW"/>
</dbReference>
<feature type="transmembrane region" description="Helical" evidence="7">
    <location>
        <begin position="103"/>
        <end position="121"/>
    </location>
</feature>
<evidence type="ECO:0000313" key="10">
    <source>
        <dbReference type="Proteomes" id="UP000001106"/>
    </source>
</evidence>
<dbReference type="OrthoDB" id="23833at2157"/>
<keyword evidence="5" id="KW-0408">Iron</keyword>
<evidence type="ECO:0000256" key="1">
    <source>
        <dbReference type="ARBA" id="ARBA00022448"/>
    </source>
</evidence>
<gene>
    <name evidence="9" type="ordered locus">Maeo_0832</name>
</gene>
<reference evidence="9" key="1">
    <citation type="submission" date="2007-06" db="EMBL/GenBank/DDBJ databases">
        <title>Complete sequence of Methanococcus aeolicus Nankai-3.</title>
        <authorList>
            <consortium name="US DOE Joint Genome Institute"/>
            <person name="Copeland A."/>
            <person name="Lucas S."/>
            <person name="Lapidus A."/>
            <person name="Barry K."/>
            <person name="Glavina del Rio T."/>
            <person name="Dalin E."/>
            <person name="Tice H."/>
            <person name="Pitluck S."/>
            <person name="Chain P."/>
            <person name="Malfatti S."/>
            <person name="Shin M."/>
            <person name="Vergez L."/>
            <person name="Schmutz J."/>
            <person name="Larimer F."/>
            <person name="Land M."/>
            <person name="Hauser L."/>
            <person name="Kyrpides N."/>
            <person name="Lykidis A."/>
            <person name="Sieprawska-Lupa M."/>
            <person name="Whitman W.B."/>
            <person name="Richardson P."/>
        </authorList>
    </citation>
    <scope>NUCLEOTIDE SEQUENCE [LARGE SCALE GENOMIC DNA]</scope>
    <source>
        <strain evidence="9">Nankai-3</strain>
    </source>
</reference>
<keyword evidence="10" id="KW-1185">Reference proteome</keyword>
<dbReference type="PANTHER" id="PTHR30176:SF3">
    <property type="entry name" value="FERREDOXIN-TYPE PROTEIN NAPH"/>
    <property type="match status" value="1"/>
</dbReference>
<dbReference type="InterPro" id="IPR017896">
    <property type="entry name" value="4Fe4S_Fe-S-bd"/>
</dbReference>
<keyword evidence="7" id="KW-1133">Transmembrane helix</keyword>
<keyword evidence="6" id="KW-0411">Iron-sulfur</keyword>
<dbReference type="STRING" id="419665.Maeo_0832"/>
<dbReference type="RefSeq" id="WP_011973546.1">
    <property type="nucleotide sequence ID" value="NC_009635.1"/>
</dbReference>
<dbReference type="PANTHER" id="PTHR30176">
    <property type="entry name" value="FERREDOXIN-TYPE PROTEIN NAPH"/>
    <property type="match status" value="1"/>
</dbReference>
<sequence length="314" mass="36333">MDDDNNKSNKWNLSLNDMGRSLTLFAVFMGYALFTYFKTKNIFLIFNFVYIGSSIALGLFLINGAPRKLIPTIRRIILFLIGIYLLVYVGFIRTENMQMEGFFFYLFGGIFAGSTIHYLIAKIFGPIIFGRGFCGWACWIVMIFELLPYKKSRGRIKNLGIVKYIVLFLSFGIVLYFWNRGYTIYNYPEREILWFVVGLLLYYLSGIILAFAFNDNRAFCKYLCPIPPIQNILGRFSLIKMSIDKDKCVDCGLCEKNCPMDIKLLDYKNENKRILSTECILCSTCSSVCPKHAISTKIKFDFGKDILNYKIDKK</sequence>
<feature type="transmembrane region" description="Helical" evidence="7">
    <location>
        <begin position="127"/>
        <end position="149"/>
    </location>
</feature>
<protein>
    <submittedName>
        <fullName evidence="9">4Fe-4S ferredoxin iron-sulfur binding domain protein</fullName>
    </submittedName>
</protein>
<dbReference type="SUPFAM" id="SSF54862">
    <property type="entry name" value="4Fe-4S ferredoxins"/>
    <property type="match status" value="1"/>
</dbReference>
<dbReference type="Pfam" id="PF12801">
    <property type="entry name" value="Fer4_5"/>
    <property type="match status" value="1"/>
</dbReference>
<dbReference type="Proteomes" id="UP000001106">
    <property type="component" value="Chromosome"/>
</dbReference>
<dbReference type="HOGENOM" id="CLU_067085_0_0_2"/>
<dbReference type="GO" id="GO:0016491">
    <property type="term" value="F:oxidoreductase activity"/>
    <property type="evidence" value="ECO:0007669"/>
    <property type="project" value="UniProtKB-ARBA"/>
</dbReference>
<keyword evidence="1" id="KW-0813">Transport</keyword>
<dbReference type="GO" id="GO:0005886">
    <property type="term" value="C:plasma membrane"/>
    <property type="evidence" value="ECO:0007669"/>
    <property type="project" value="TreeGrafter"/>
</dbReference>